<reference evidence="1 2" key="1">
    <citation type="submission" date="2009-06" db="EMBL/GenBank/DDBJ databases">
        <title>Molecular Evidence for Microbiologically Influenced Corrosion from genome of Methanogen.</title>
        <authorList>
            <person name="Ito N."/>
            <person name="Tsurumaru H."/>
            <person name="Shimizu A."/>
            <person name="Harada T."/>
            <person name="Hosoyama A."/>
            <person name="Horikawa H."/>
            <person name="Wakai S."/>
            <person name="Sasaki K."/>
            <person name="Nishijima K."/>
            <person name="Ataku H."/>
            <person name="Yamazaki J."/>
            <person name="Mise M."/>
            <person name="Yamazaki S."/>
            <person name="Tanikawa S."/>
            <person name="Harayama S."/>
            <person name="Fujita N."/>
        </authorList>
    </citation>
    <scope>NUCLEOTIDE SEQUENCE [LARGE SCALE GENOMIC DNA]</scope>
    <source>
        <strain evidence="2">KA1 ( NBRC 102054)</strain>
    </source>
</reference>
<protein>
    <submittedName>
        <fullName evidence="1">Uncharacterized protein</fullName>
    </submittedName>
</protein>
<evidence type="ECO:0000313" key="1">
    <source>
        <dbReference type="EMBL" id="BAP61010.1"/>
    </source>
</evidence>
<dbReference type="EMBL" id="AP011526">
    <property type="protein sequence ID" value="BAP61010.1"/>
    <property type="molecule type" value="Genomic_DNA"/>
</dbReference>
<accession>A0A2Z5PEB9</accession>
<dbReference type="Proteomes" id="UP000264208">
    <property type="component" value="Chromosome"/>
</dbReference>
<dbReference type="GeneID" id="55549429"/>
<organism evidence="1 2">
    <name type="scientific">Methanococcus maripaludis KA1</name>
    <dbReference type="NCBI Taxonomy" id="637914"/>
    <lineage>
        <taxon>Archaea</taxon>
        <taxon>Methanobacteriati</taxon>
        <taxon>Methanobacteriota</taxon>
        <taxon>Methanomada group</taxon>
        <taxon>Methanococci</taxon>
        <taxon>Methanococcales</taxon>
        <taxon>Methanococcaceae</taxon>
        <taxon>Methanococcus</taxon>
    </lineage>
</organism>
<gene>
    <name evidence="1" type="ORF">MMKA1_08930</name>
</gene>
<name>A0A2Z5PEB9_METMI</name>
<dbReference type="RefSeq" id="WP_171816594.1">
    <property type="nucleotide sequence ID" value="NZ_AP011526.1"/>
</dbReference>
<dbReference type="AlphaFoldDB" id="A0A2Z5PEB9"/>
<sequence length="54" mass="6045">METVENGKYYDVYQGVVTGANIIIETLYSLSFENIANAVQNSAENNDDQNNNEK</sequence>
<proteinExistence type="predicted"/>
<dbReference type="KEGG" id="mmak:MMKA1_08930"/>
<evidence type="ECO:0000313" key="2">
    <source>
        <dbReference type="Proteomes" id="UP000264208"/>
    </source>
</evidence>